<dbReference type="GeneID" id="27348609"/>
<dbReference type="VEuPathDB" id="FungiDB:PV07_09415"/>
<dbReference type="InterPro" id="IPR017939">
    <property type="entry name" value="G-Glutamylcylcotransferase"/>
</dbReference>
<feature type="active site" description="Proton acceptor" evidence="3">
    <location>
        <position position="172"/>
    </location>
</feature>
<dbReference type="AlphaFoldDB" id="A0A0D2CRT7"/>
<feature type="binding site" evidence="4">
    <location>
        <position position="230"/>
    </location>
    <ligand>
        <name>substrate</name>
    </ligand>
</feature>
<dbReference type="EMBL" id="KN847044">
    <property type="protein sequence ID" value="KIW26314.1"/>
    <property type="molecule type" value="Genomic_DNA"/>
</dbReference>
<dbReference type="OrthoDB" id="2017317at2759"/>
<organism evidence="6 7">
    <name type="scientific">Cladophialophora immunda</name>
    <dbReference type="NCBI Taxonomy" id="569365"/>
    <lineage>
        <taxon>Eukaryota</taxon>
        <taxon>Fungi</taxon>
        <taxon>Dikarya</taxon>
        <taxon>Ascomycota</taxon>
        <taxon>Pezizomycotina</taxon>
        <taxon>Eurotiomycetes</taxon>
        <taxon>Chaetothyriomycetidae</taxon>
        <taxon>Chaetothyriales</taxon>
        <taxon>Herpotrichiellaceae</taxon>
        <taxon>Cladophialophora</taxon>
    </lineage>
</organism>
<keyword evidence="5" id="KW-0472">Membrane</keyword>
<dbReference type="PANTHER" id="PTHR12935:SF0">
    <property type="entry name" value="GAMMA-GLUTAMYLCYCLOTRANSFERASE"/>
    <property type="match status" value="1"/>
</dbReference>
<evidence type="ECO:0000313" key="7">
    <source>
        <dbReference type="Proteomes" id="UP000054466"/>
    </source>
</evidence>
<feature type="binding site" evidence="4">
    <location>
        <begin position="75"/>
        <end position="80"/>
    </location>
    <ligand>
        <name>substrate</name>
    </ligand>
</feature>
<protein>
    <recommendedName>
        <fullName evidence="1">gamma-glutamylcyclotransferase</fullName>
        <ecNumber evidence="1">4.3.2.9</ecNumber>
    </recommendedName>
</protein>
<dbReference type="GO" id="GO:0003839">
    <property type="term" value="F:gamma-glutamylcyclotransferase activity"/>
    <property type="evidence" value="ECO:0007669"/>
    <property type="project" value="UniProtKB-EC"/>
</dbReference>
<keyword evidence="7" id="KW-1185">Reference proteome</keyword>
<sequence length="375" mass="41725">MESSCSCQALGSLQLWIDSLRPSTTSRRTRSAECIPTTSQARQQQSLADRAFDQLHPLDKTSATDHDEEEETVLYLGYGSNLSAETFKGKRGIHPVSQVNVLVPSLSLTFDLPGIPYSEPCFGNVRYREVTPQQDGGCTSTKDYHKDRWSKGLVGVVYEVTKSDFVHIIATEGGGAGYQDVLVDCYALTGGPMEDVPLMPSGQPFKAHTLFAPSKTTRPDPSYAQPSPRYLKLITDGAEEHGLPLEYQAFLHQIRTFHITTTKQRLGSFIFLSVWSPLFLFFVGGAAAIFLKPDGTYPKWFAKFLNAMFAACWASYDNFFKETFGDGERTMRDKDEGHEGDAGHECFGSVMDEKEPLIERVQHKYGAVSTVERIV</sequence>
<evidence type="ECO:0000313" key="6">
    <source>
        <dbReference type="EMBL" id="KIW26314.1"/>
    </source>
</evidence>
<dbReference type="RefSeq" id="XP_016246530.1">
    <property type="nucleotide sequence ID" value="XM_016396674.1"/>
</dbReference>
<dbReference type="HOGENOM" id="CLU_030506_1_0_1"/>
<feature type="transmembrane region" description="Helical" evidence="5">
    <location>
        <begin position="269"/>
        <end position="291"/>
    </location>
</feature>
<accession>A0A0D2CRT7</accession>
<dbReference type="Proteomes" id="UP000054466">
    <property type="component" value="Unassembled WGS sequence"/>
</dbReference>
<gene>
    <name evidence="6" type="ORF">PV07_09415</name>
</gene>
<dbReference type="Gene3D" id="3.10.490.10">
    <property type="entry name" value="Gamma-glutamyl cyclotransferase-like"/>
    <property type="match status" value="1"/>
</dbReference>
<dbReference type="STRING" id="569365.A0A0D2CRT7"/>
<evidence type="ECO:0000256" key="3">
    <source>
        <dbReference type="PIRSR" id="PIRSR617939-1"/>
    </source>
</evidence>
<keyword evidence="5" id="KW-0812">Transmembrane</keyword>
<evidence type="ECO:0000256" key="1">
    <source>
        <dbReference type="ARBA" id="ARBA00012346"/>
    </source>
</evidence>
<evidence type="ECO:0000256" key="5">
    <source>
        <dbReference type="SAM" id="Phobius"/>
    </source>
</evidence>
<evidence type="ECO:0000256" key="4">
    <source>
        <dbReference type="PIRSR" id="PIRSR617939-2"/>
    </source>
</evidence>
<dbReference type="EC" id="4.3.2.9" evidence="1"/>
<proteinExistence type="predicted"/>
<name>A0A0D2CRT7_9EURO</name>
<dbReference type="PANTHER" id="PTHR12935">
    <property type="entry name" value="GAMMA-GLUTAMYLCYCLOTRANSFERASE"/>
    <property type="match status" value="1"/>
</dbReference>
<reference evidence="6 7" key="1">
    <citation type="submission" date="2015-01" db="EMBL/GenBank/DDBJ databases">
        <title>The Genome Sequence of Cladophialophora immunda CBS83496.</title>
        <authorList>
            <consortium name="The Broad Institute Genomics Platform"/>
            <person name="Cuomo C."/>
            <person name="de Hoog S."/>
            <person name="Gorbushina A."/>
            <person name="Stielow B."/>
            <person name="Teixiera M."/>
            <person name="Abouelleil A."/>
            <person name="Chapman S.B."/>
            <person name="Priest M."/>
            <person name="Young S.K."/>
            <person name="Wortman J."/>
            <person name="Nusbaum C."/>
            <person name="Birren B."/>
        </authorList>
    </citation>
    <scope>NUCLEOTIDE SEQUENCE [LARGE SCALE GENOMIC DNA]</scope>
    <source>
        <strain evidence="6 7">CBS 83496</strain>
    </source>
</reference>
<keyword evidence="2" id="KW-0456">Lyase</keyword>
<evidence type="ECO:0000256" key="2">
    <source>
        <dbReference type="ARBA" id="ARBA00023239"/>
    </source>
</evidence>
<keyword evidence="5" id="KW-1133">Transmembrane helix</keyword>